<keyword evidence="2" id="KW-1185">Reference proteome</keyword>
<protein>
    <submittedName>
        <fullName evidence="1">Uncharacterized protein</fullName>
    </submittedName>
</protein>
<name>A0A1A9UWX9_GLOAU</name>
<evidence type="ECO:0000313" key="2">
    <source>
        <dbReference type="Proteomes" id="UP000078200"/>
    </source>
</evidence>
<reference evidence="1" key="1">
    <citation type="submission" date="2020-05" db="UniProtKB">
        <authorList>
            <consortium name="EnsemblMetazoa"/>
        </authorList>
    </citation>
    <scope>IDENTIFICATION</scope>
    <source>
        <strain evidence="1">TTRI</strain>
    </source>
</reference>
<evidence type="ECO:0000313" key="1">
    <source>
        <dbReference type="EnsemblMetazoa" id="GAUT018481-PA"/>
    </source>
</evidence>
<dbReference type="VEuPathDB" id="VectorBase:GAUT018481"/>
<dbReference type="Proteomes" id="UP000078200">
    <property type="component" value="Unassembled WGS sequence"/>
</dbReference>
<organism evidence="1 2">
    <name type="scientific">Glossina austeni</name>
    <name type="common">Savannah tsetse fly</name>
    <dbReference type="NCBI Taxonomy" id="7395"/>
    <lineage>
        <taxon>Eukaryota</taxon>
        <taxon>Metazoa</taxon>
        <taxon>Ecdysozoa</taxon>
        <taxon>Arthropoda</taxon>
        <taxon>Hexapoda</taxon>
        <taxon>Insecta</taxon>
        <taxon>Pterygota</taxon>
        <taxon>Neoptera</taxon>
        <taxon>Endopterygota</taxon>
        <taxon>Diptera</taxon>
        <taxon>Brachycera</taxon>
        <taxon>Muscomorpha</taxon>
        <taxon>Hippoboscoidea</taxon>
        <taxon>Glossinidae</taxon>
        <taxon>Glossina</taxon>
    </lineage>
</organism>
<dbReference type="AlphaFoldDB" id="A0A1A9UWX9"/>
<accession>A0A1A9UWX9</accession>
<dbReference type="EnsemblMetazoa" id="GAUT018481-RA">
    <property type="protein sequence ID" value="GAUT018481-PA"/>
    <property type="gene ID" value="GAUT018481"/>
</dbReference>
<sequence>MYGLFVATHFDASLAILKKFFLAQLPKNLCNDLPLLLATLGVEANRGVVSSFNSEPVAILILSSQKSSLSSGLLPVFIFRKQSNETPLQAVQSTFSASKSCQEVI</sequence>
<proteinExistence type="predicted"/>